<accession>A0A6A4MUD8</accession>
<evidence type="ECO:0000313" key="1">
    <source>
        <dbReference type="EMBL" id="KAE9586906.1"/>
    </source>
</evidence>
<protein>
    <submittedName>
        <fullName evidence="1">Uncharacterized protein</fullName>
    </submittedName>
</protein>
<name>A0A6A4MUD8_LUPAL</name>
<organism evidence="1 2">
    <name type="scientific">Lupinus albus</name>
    <name type="common">White lupine</name>
    <name type="synonym">Lupinus termis</name>
    <dbReference type="NCBI Taxonomy" id="3870"/>
    <lineage>
        <taxon>Eukaryota</taxon>
        <taxon>Viridiplantae</taxon>
        <taxon>Streptophyta</taxon>
        <taxon>Embryophyta</taxon>
        <taxon>Tracheophyta</taxon>
        <taxon>Spermatophyta</taxon>
        <taxon>Magnoliopsida</taxon>
        <taxon>eudicotyledons</taxon>
        <taxon>Gunneridae</taxon>
        <taxon>Pentapetalae</taxon>
        <taxon>rosids</taxon>
        <taxon>fabids</taxon>
        <taxon>Fabales</taxon>
        <taxon>Fabaceae</taxon>
        <taxon>Papilionoideae</taxon>
        <taxon>50 kb inversion clade</taxon>
        <taxon>genistoids sensu lato</taxon>
        <taxon>core genistoids</taxon>
        <taxon>Genisteae</taxon>
        <taxon>Lupinus</taxon>
    </lineage>
</organism>
<sequence>MFFNNFEHDKLTNDSFFSNNVIVEKNQSSLIELHDETVRMKTAMKLVMHDMNKIKKEVKTQSTLMWSKLPFV</sequence>
<dbReference type="Proteomes" id="UP000447434">
    <property type="component" value="Chromosome 23"/>
</dbReference>
<dbReference type="EMBL" id="WOCE01000023">
    <property type="protein sequence ID" value="KAE9586906.1"/>
    <property type="molecule type" value="Genomic_DNA"/>
</dbReference>
<proteinExistence type="predicted"/>
<keyword evidence="2" id="KW-1185">Reference proteome</keyword>
<gene>
    <name evidence="1" type="ORF">Lalb_Chr23g0268121</name>
</gene>
<reference evidence="2" key="1">
    <citation type="journal article" date="2020" name="Nat. Commun.">
        <title>Genome sequence of the cluster root forming white lupin.</title>
        <authorList>
            <person name="Hufnagel B."/>
            <person name="Marques A."/>
            <person name="Soriano A."/>
            <person name="Marques L."/>
            <person name="Divol F."/>
            <person name="Doumas P."/>
            <person name="Sallet E."/>
            <person name="Mancinotti D."/>
            <person name="Carrere S."/>
            <person name="Marande W."/>
            <person name="Arribat S."/>
            <person name="Keller J."/>
            <person name="Huneau C."/>
            <person name="Blein T."/>
            <person name="Aime D."/>
            <person name="Laguerre M."/>
            <person name="Taylor J."/>
            <person name="Schubert V."/>
            <person name="Nelson M."/>
            <person name="Geu-Flores F."/>
            <person name="Crespi M."/>
            <person name="Gallardo-Guerrero K."/>
            <person name="Delaux P.-M."/>
            <person name="Salse J."/>
            <person name="Berges H."/>
            <person name="Guyot R."/>
            <person name="Gouzy J."/>
            <person name="Peret B."/>
        </authorList>
    </citation>
    <scope>NUCLEOTIDE SEQUENCE [LARGE SCALE GENOMIC DNA]</scope>
    <source>
        <strain evidence="2">cv. Amiga</strain>
    </source>
</reference>
<dbReference type="AlphaFoldDB" id="A0A6A4MUD8"/>
<evidence type="ECO:0000313" key="2">
    <source>
        <dbReference type="Proteomes" id="UP000447434"/>
    </source>
</evidence>
<comment type="caution">
    <text evidence="1">The sequence shown here is derived from an EMBL/GenBank/DDBJ whole genome shotgun (WGS) entry which is preliminary data.</text>
</comment>